<dbReference type="EMBL" id="JAGXTP010000001">
    <property type="protein sequence ID" value="MBS3849464.1"/>
    <property type="molecule type" value="Genomic_DNA"/>
</dbReference>
<dbReference type="AlphaFoldDB" id="A0A942EBR0"/>
<gene>
    <name evidence="2" type="ORF">KD146_12220</name>
</gene>
<evidence type="ECO:0000313" key="3">
    <source>
        <dbReference type="Proteomes" id="UP000678281"/>
    </source>
</evidence>
<accession>A0A942EBR0</accession>
<name>A0A942EBR0_9HYPH</name>
<keyword evidence="3" id="KW-1185">Reference proteome</keyword>
<evidence type="ECO:0000259" key="1">
    <source>
        <dbReference type="Pfam" id="PF21746"/>
    </source>
</evidence>
<dbReference type="RefSeq" id="WP_212658934.1">
    <property type="nucleotide sequence ID" value="NZ_JAGXTP010000001.1"/>
</dbReference>
<dbReference type="Proteomes" id="UP000678281">
    <property type="component" value="Unassembled WGS sequence"/>
</dbReference>
<dbReference type="InterPro" id="IPR049221">
    <property type="entry name" value="DUF6869"/>
</dbReference>
<feature type="domain" description="DUF6869" evidence="1">
    <location>
        <begin position="55"/>
        <end position="131"/>
    </location>
</feature>
<proteinExistence type="predicted"/>
<protein>
    <recommendedName>
        <fullName evidence="1">DUF6869 domain-containing protein</fullName>
    </recommendedName>
</protein>
<comment type="caution">
    <text evidence="2">The sequence shown here is derived from an EMBL/GenBank/DDBJ whole genome shotgun (WGS) entry which is preliminary data.</text>
</comment>
<reference evidence="2" key="1">
    <citation type="submission" date="2021-04" db="EMBL/GenBank/DDBJ databases">
        <title>Devosia litorisediminis sp. nov., isolated from a sand dune.</title>
        <authorList>
            <person name="Park S."/>
            <person name="Yoon J.-H."/>
        </authorList>
    </citation>
    <scope>NUCLEOTIDE SEQUENCE</scope>
    <source>
        <strain evidence="2">BSSL-BM10</strain>
    </source>
</reference>
<dbReference type="Pfam" id="PF21746">
    <property type="entry name" value="DUF6869"/>
    <property type="match status" value="1"/>
</dbReference>
<organism evidence="2 3">
    <name type="scientific">Devosia litorisediminis</name>
    <dbReference type="NCBI Taxonomy" id="2829817"/>
    <lineage>
        <taxon>Bacteria</taxon>
        <taxon>Pseudomonadati</taxon>
        <taxon>Pseudomonadota</taxon>
        <taxon>Alphaproteobacteria</taxon>
        <taxon>Hyphomicrobiales</taxon>
        <taxon>Devosiaceae</taxon>
        <taxon>Devosia</taxon>
    </lineage>
</organism>
<sequence length="152" mass="16964">MGQNRYRDELERALARSDAKSLRDTISVYHQFAALDGKAAQSFYDDNSVEIDAVILSVNDPDKAFAYLALSTSMFDEPRFLMLMAAGPLENLMKKPRREVIGRIVAEARKNPRFRWMLTGVYLHAISDDARLAIAPLIAGMSSEGPVPDRSS</sequence>
<evidence type="ECO:0000313" key="2">
    <source>
        <dbReference type="EMBL" id="MBS3849464.1"/>
    </source>
</evidence>